<name>A0A6D1AFI7_ECOLX</name>
<keyword evidence="3" id="KW-0547">Nucleotide-binding</keyword>
<keyword evidence="2" id="KW-0813">Transport</keyword>
<dbReference type="InterPro" id="IPR027417">
    <property type="entry name" value="P-loop_NTPase"/>
</dbReference>
<evidence type="ECO:0000256" key="4">
    <source>
        <dbReference type="ARBA" id="ARBA00022840"/>
    </source>
</evidence>
<dbReference type="EMBL" id="JAAHTE010000750">
    <property type="protein sequence ID" value="NEU03053.1"/>
    <property type="molecule type" value="Genomic_DNA"/>
</dbReference>
<dbReference type="GO" id="GO:0005524">
    <property type="term" value="F:ATP binding"/>
    <property type="evidence" value="ECO:0007669"/>
    <property type="project" value="UniProtKB-KW"/>
</dbReference>
<accession>A0A6D1AFI7</accession>
<keyword evidence="4 5" id="KW-0067">ATP-binding</keyword>
<dbReference type="Gene3D" id="3.40.50.300">
    <property type="entry name" value="P-loop containing nucleotide triphosphate hydrolases"/>
    <property type="match status" value="1"/>
</dbReference>
<dbReference type="InterPro" id="IPR050763">
    <property type="entry name" value="ABC_transporter_ATP-binding"/>
</dbReference>
<evidence type="ECO:0000256" key="1">
    <source>
        <dbReference type="ARBA" id="ARBA00005417"/>
    </source>
</evidence>
<organism evidence="5">
    <name type="scientific">Escherichia coli</name>
    <dbReference type="NCBI Taxonomy" id="562"/>
    <lineage>
        <taxon>Bacteria</taxon>
        <taxon>Pseudomonadati</taxon>
        <taxon>Pseudomonadota</taxon>
        <taxon>Gammaproteobacteria</taxon>
        <taxon>Enterobacterales</taxon>
        <taxon>Enterobacteriaceae</taxon>
        <taxon>Escherichia</taxon>
    </lineage>
</organism>
<comment type="caution">
    <text evidence="5">The sequence shown here is derived from an EMBL/GenBank/DDBJ whole genome shotgun (WGS) entry which is preliminary data.</text>
</comment>
<dbReference type="PANTHER" id="PTHR42711">
    <property type="entry name" value="ABC TRANSPORTER ATP-BINDING PROTEIN"/>
    <property type="match status" value="1"/>
</dbReference>
<evidence type="ECO:0000313" key="5">
    <source>
        <dbReference type="EMBL" id="NEU03053.1"/>
    </source>
</evidence>
<proteinExistence type="inferred from homology"/>
<feature type="non-terminal residue" evidence="5">
    <location>
        <position position="1"/>
    </location>
</feature>
<evidence type="ECO:0000256" key="2">
    <source>
        <dbReference type="ARBA" id="ARBA00022448"/>
    </source>
</evidence>
<dbReference type="SUPFAM" id="SSF52540">
    <property type="entry name" value="P-loop containing nucleoside triphosphate hydrolases"/>
    <property type="match status" value="1"/>
</dbReference>
<dbReference type="PANTHER" id="PTHR42711:SF5">
    <property type="entry name" value="ABC TRANSPORTER ATP-BINDING PROTEIN NATA"/>
    <property type="match status" value="1"/>
</dbReference>
<evidence type="ECO:0000256" key="3">
    <source>
        <dbReference type="ARBA" id="ARBA00022741"/>
    </source>
</evidence>
<gene>
    <name evidence="5" type="ORF">G3563_29330</name>
</gene>
<comment type="similarity">
    <text evidence="1">Belongs to the ABC transporter superfamily.</text>
</comment>
<protein>
    <submittedName>
        <fullName evidence="5">ABC transporter ATP-binding protein</fullName>
    </submittedName>
</protein>
<dbReference type="AlphaFoldDB" id="A0A6D1AFI7"/>
<reference evidence="5" key="1">
    <citation type="submission" date="2020-02" db="EMBL/GenBank/DDBJ databases">
        <title>Investigating the Use of Bacteriophages as New Decolonization Strategy for Intestinal Carriage of CTX-M-15-producing ST131 Escherichia coli: an In Vitro Continuous Culture System Model.</title>
        <authorList>
            <person name="Bernasconi O.J."/>
            <person name="Campos-Madueno E.I."/>
            <person name="Dona V."/>
            <person name="Perreten V."/>
            <person name="Carattoli A."/>
            <person name="Endimiani A."/>
        </authorList>
    </citation>
    <scope>NUCLEOTIDE SEQUENCE</scope>
    <source>
        <strain evidence="5">4901.28</strain>
    </source>
</reference>
<sequence>ITTGLDIESQLEMINLLKQEIKDKGMTLILVSHNLNEIKELCERIIFIDKGLIIEDTQIDKILENHKTLLDYYLEKISNNKKEGN</sequence>
<feature type="non-terminal residue" evidence="5">
    <location>
        <position position="85"/>
    </location>
</feature>